<feature type="region of interest" description="Disordered" evidence="1">
    <location>
        <begin position="59"/>
        <end position="78"/>
    </location>
</feature>
<dbReference type="AlphaFoldDB" id="A0A915JXP0"/>
<sequence length="78" mass="9357">MIMIELYKALEKEYKILKIFEVWHYDNFEQYHPTKKPDGYSFTQYVDNIMKMKLVNQRASGEQLPMPPQASQRKAINT</sequence>
<evidence type="ECO:0000313" key="3">
    <source>
        <dbReference type="WBParaSite" id="nRc.2.0.1.t31102-RA"/>
    </source>
</evidence>
<evidence type="ECO:0000256" key="1">
    <source>
        <dbReference type="SAM" id="MobiDB-lite"/>
    </source>
</evidence>
<protein>
    <submittedName>
        <fullName evidence="3">Uncharacterized protein</fullName>
    </submittedName>
</protein>
<feature type="compositionally biased region" description="Polar residues" evidence="1">
    <location>
        <begin position="69"/>
        <end position="78"/>
    </location>
</feature>
<evidence type="ECO:0000313" key="2">
    <source>
        <dbReference type="Proteomes" id="UP000887565"/>
    </source>
</evidence>
<organism evidence="2 3">
    <name type="scientific">Romanomermis culicivorax</name>
    <name type="common">Nematode worm</name>
    <dbReference type="NCBI Taxonomy" id="13658"/>
    <lineage>
        <taxon>Eukaryota</taxon>
        <taxon>Metazoa</taxon>
        <taxon>Ecdysozoa</taxon>
        <taxon>Nematoda</taxon>
        <taxon>Enoplea</taxon>
        <taxon>Dorylaimia</taxon>
        <taxon>Mermithida</taxon>
        <taxon>Mermithoidea</taxon>
        <taxon>Mermithidae</taxon>
        <taxon>Romanomermis</taxon>
    </lineage>
</organism>
<keyword evidence="2" id="KW-1185">Reference proteome</keyword>
<name>A0A915JXP0_ROMCU</name>
<accession>A0A915JXP0</accession>
<reference evidence="3" key="1">
    <citation type="submission" date="2022-11" db="UniProtKB">
        <authorList>
            <consortium name="WormBaseParasite"/>
        </authorList>
    </citation>
    <scope>IDENTIFICATION</scope>
</reference>
<dbReference type="Proteomes" id="UP000887565">
    <property type="component" value="Unplaced"/>
</dbReference>
<proteinExistence type="predicted"/>
<dbReference type="WBParaSite" id="nRc.2.0.1.t31102-RA">
    <property type="protein sequence ID" value="nRc.2.0.1.t31102-RA"/>
    <property type="gene ID" value="nRc.2.0.1.g31102"/>
</dbReference>